<dbReference type="KEGG" id="aaci:ASQ49_15715"/>
<gene>
    <name evidence="3" type="ORF">A8L58_00385</name>
    <name evidence="2" type="ORF">AXH35_15450</name>
</gene>
<dbReference type="AlphaFoldDB" id="A0A142KMG0"/>
<dbReference type="InterPro" id="IPR029033">
    <property type="entry name" value="His_PPase_superfam"/>
</dbReference>
<evidence type="ECO:0000313" key="5">
    <source>
        <dbReference type="Proteomes" id="UP000178666"/>
    </source>
</evidence>
<evidence type="ECO:0000313" key="4">
    <source>
        <dbReference type="Proteomes" id="UP000075221"/>
    </source>
</evidence>
<dbReference type="Gene3D" id="3.40.50.1240">
    <property type="entry name" value="Phosphoglycerate mutase-like"/>
    <property type="match status" value="1"/>
</dbReference>
<name>A0A142KMG0_9ACTN</name>
<feature type="binding site" evidence="1">
    <location>
        <begin position="29"/>
        <end position="30"/>
    </location>
    <ligand>
        <name>substrate</name>
    </ligand>
</feature>
<dbReference type="PANTHER" id="PTHR48100:SF15">
    <property type="entry name" value="SEDOHEPTULOSE 1,7-BISPHOSPHATASE"/>
    <property type="match status" value="1"/>
</dbReference>
<dbReference type="OrthoDB" id="4697614at2"/>
<dbReference type="Proteomes" id="UP000178666">
    <property type="component" value="Chromosome"/>
</dbReference>
<dbReference type="GO" id="GO:0016791">
    <property type="term" value="F:phosphatase activity"/>
    <property type="evidence" value="ECO:0007669"/>
    <property type="project" value="TreeGrafter"/>
</dbReference>
<proteinExistence type="predicted"/>
<protein>
    <submittedName>
        <fullName evidence="2">Uncharacterized protein</fullName>
    </submittedName>
</protein>
<dbReference type="Proteomes" id="UP000075221">
    <property type="component" value="Chromosome"/>
</dbReference>
<evidence type="ECO:0000256" key="1">
    <source>
        <dbReference type="PIRSR" id="PIRSR613078-2"/>
    </source>
</evidence>
<reference evidence="2 4" key="2">
    <citation type="submission" date="2016-02" db="EMBL/GenBank/DDBJ databases">
        <title>Complete Genome Sequence of Propionibacterium acidipropionici ATCC 55737.</title>
        <authorList>
            <person name="Luna Flores C.H."/>
            <person name="Nielsen L.K."/>
            <person name="Marcellin E."/>
        </authorList>
    </citation>
    <scope>NUCLEOTIDE SEQUENCE [LARGE SCALE GENOMIC DNA]</scope>
    <source>
        <strain evidence="2 4">ATCC 55737</strain>
    </source>
</reference>
<dbReference type="CDD" id="cd07067">
    <property type="entry name" value="HP_PGM_like"/>
    <property type="match status" value="1"/>
</dbReference>
<feature type="binding site" evidence="1">
    <location>
        <position position="66"/>
    </location>
    <ligand>
        <name>substrate</name>
    </ligand>
</feature>
<dbReference type="GeneID" id="88086451"/>
<dbReference type="Pfam" id="PF00300">
    <property type="entry name" value="His_Phos_1"/>
    <property type="match status" value="1"/>
</dbReference>
<sequence length="211" mass="23377">MSDGATDPNGLLVLIRHGETPWSRVGRHTGVTDLTLTDRGEQQARDQGSMLRGHRFAMVLCSPRLRARRTSALAGYPDPAIDEEAVEWDYGGYEGITTKQIIEMRGGEPWDVWHNGVIPGATPGETPEQVQARAQRVIDKCTDCLRQGEDVLLVAHGHFLRMLAVTWAGLPIEAGAILRLETGSVCELGYEHDRQAILRWNCPPDPRVDFS</sequence>
<dbReference type="EMBL" id="CP014352">
    <property type="protein sequence ID" value="AMS07298.1"/>
    <property type="molecule type" value="Genomic_DNA"/>
</dbReference>
<organism evidence="2 4">
    <name type="scientific">Acidipropionibacterium acidipropionici</name>
    <dbReference type="NCBI Taxonomy" id="1748"/>
    <lineage>
        <taxon>Bacteria</taxon>
        <taxon>Bacillati</taxon>
        <taxon>Actinomycetota</taxon>
        <taxon>Actinomycetes</taxon>
        <taxon>Propionibacteriales</taxon>
        <taxon>Propionibacteriaceae</taxon>
        <taxon>Acidipropionibacterium</taxon>
    </lineage>
</organism>
<accession>A0A142KMG0</accession>
<dbReference type="InterPro" id="IPR013078">
    <property type="entry name" value="His_Pase_superF_clade-1"/>
</dbReference>
<reference evidence="3 5" key="1">
    <citation type="journal article" date="2016" name="Plant Dis.">
        <title>Improved production of propionic acid using genome shuffling.</title>
        <authorList>
            <person name="Luna-Flores C.H."/>
            <person name="Palfreyman R.W."/>
            <person name="Kromer J.O."/>
            <person name="Nielsen L.K."/>
            <person name="Marcellin E."/>
        </authorList>
    </citation>
    <scope>NUCLEOTIDE SEQUENCE [LARGE SCALE GENOMIC DNA]</scope>
    <source>
        <strain evidence="3 5">F3E8</strain>
    </source>
</reference>
<dbReference type="InterPro" id="IPR050275">
    <property type="entry name" value="PGM_Phosphatase"/>
</dbReference>
<dbReference type="PANTHER" id="PTHR48100">
    <property type="entry name" value="BROAD-SPECIFICITY PHOSPHATASE YOR283W-RELATED"/>
    <property type="match status" value="1"/>
</dbReference>
<evidence type="ECO:0000313" key="2">
    <source>
        <dbReference type="EMBL" id="AMS07298.1"/>
    </source>
</evidence>
<keyword evidence="5" id="KW-1185">Reference proteome</keyword>
<dbReference type="SUPFAM" id="SSF53254">
    <property type="entry name" value="Phosphoglycerate mutase-like"/>
    <property type="match status" value="1"/>
</dbReference>
<evidence type="ECO:0000313" key="3">
    <source>
        <dbReference type="EMBL" id="AOZ48033.1"/>
    </source>
</evidence>
<dbReference type="SMART" id="SM00855">
    <property type="entry name" value="PGAM"/>
    <property type="match status" value="1"/>
</dbReference>
<dbReference type="RefSeq" id="WP_036937483.1">
    <property type="nucleotide sequence ID" value="NZ_CP013126.1"/>
</dbReference>
<dbReference type="EMBL" id="CP015970">
    <property type="protein sequence ID" value="AOZ48033.1"/>
    <property type="molecule type" value="Genomic_DNA"/>
</dbReference>